<feature type="binding site" evidence="10">
    <location>
        <begin position="41"/>
        <end position="45"/>
    </location>
    <ligand>
        <name>4-amino-2-methyl-5-(diphosphooxymethyl)pyrimidine</name>
        <dbReference type="ChEBI" id="CHEBI:57841"/>
    </ligand>
</feature>
<dbReference type="GO" id="GO:0005737">
    <property type="term" value="C:cytoplasm"/>
    <property type="evidence" value="ECO:0007669"/>
    <property type="project" value="TreeGrafter"/>
</dbReference>
<dbReference type="UniPathway" id="UPA00060">
    <property type="reaction ID" value="UER00141"/>
</dbReference>
<dbReference type="PANTHER" id="PTHR20857:SF15">
    <property type="entry name" value="THIAMINE-PHOSPHATE SYNTHASE"/>
    <property type="match status" value="1"/>
</dbReference>
<comment type="catalytic activity">
    <reaction evidence="7 10 11">
        <text>4-methyl-5-(2-phosphooxyethyl)-thiazole + 4-amino-2-methyl-5-(diphosphooxymethyl)pyrimidine + H(+) = thiamine phosphate + diphosphate</text>
        <dbReference type="Rhea" id="RHEA:22328"/>
        <dbReference type="ChEBI" id="CHEBI:15378"/>
        <dbReference type="ChEBI" id="CHEBI:33019"/>
        <dbReference type="ChEBI" id="CHEBI:37575"/>
        <dbReference type="ChEBI" id="CHEBI:57841"/>
        <dbReference type="ChEBI" id="CHEBI:58296"/>
        <dbReference type="EC" id="2.5.1.3"/>
    </reaction>
</comment>
<sequence>MTARHALDLSLYLVTDTALCGERGVAATAEAAVRGGATTVQVRAKDSSAAEALQLLLAVAEACDSRAHVLMNDRVDVFLAARARGAAVHGVHVGQSDLPAVDVRAIVGEAAIVGLTASSLVEIKAANALPDGVVDYLGIGVIRATTTKPDHPEPIGVHGFGERRTLSRFPAVAIGGIGFDDLCPLRDAGADGVAVVSALCASSDPERSARELRAEWER</sequence>
<dbReference type="InterPro" id="IPR013785">
    <property type="entry name" value="Aldolase_TIM"/>
</dbReference>
<feature type="binding site" evidence="10">
    <location>
        <position position="73"/>
    </location>
    <ligand>
        <name>Mg(2+)</name>
        <dbReference type="ChEBI" id="CHEBI:18420"/>
    </ligand>
</feature>
<dbReference type="HAMAP" id="MF_00097">
    <property type="entry name" value="TMP_synthase"/>
    <property type="match status" value="1"/>
</dbReference>
<evidence type="ECO:0000256" key="6">
    <source>
        <dbReference type="ARBA" id="ARBA00022977"/>
    </source>
</evidence>
<dbReference type="EMBL" id="FUZP01000001">
    <property type="protein sequence ID" value="SKC41664.1"/>
    <property type="molecule type" value="Genomic_DNA"/>
</dbReference>
<accession>A0A1T5IR47</accession>
<dbReference type="EC" id="2.5.1.3" evidence="10"/>
<dbReference type="GO" id="GO:0000287">
    <property type="term" value="F:magnesium ion binding"/>
    <property type="evidence" value="ECO:0007669"/>
    <property type="project" value="UniProtKB-UniRule"/>
</dbReference>
<dbReference type="GO" id="GO:0009228">
    <property type="term" value="P:thiamine biosynthetic process"/>
    <property type="evidence" value="ECO:0007669"/>
    <property type="project" value="UniProtKB-KW"/>
</dbReference>
<dbReference type="Pfam" id="PF02581">
    <property type="entry name" value="TMP-TENI"/>
    <property type="match status" value="1"/>
</dbReference>
<keyword evidence="4 10" id="KW-0479">Metal-binding</keyword>
<dbReference type="RefSeq" id="WP_079726940.1">
    <property type="nucleotide sequence ID" value="NZ_FUZP01000001.1"/>
</dbReference>
<dbReference type="Proteomes" id="UP000190857">
    <property type="component" value="Unassembled WGS sequence"/>
</dbReference>
<comment type="catalytic activity">
    <reaction evidence="9 10 11">
        <text>2-[(2R,5Z)-2-carboxy-4-methylthiazol-5(2H)-ylidene]ethyl phosphate + 4-amino-2-methyl-5-(diphosphooxymethyl)pyrimidine + 2 H(+) = thiamine phosphate + CO2 + diphosphate</text>
        <dbReference type="Rhea" id="RHEA:47844"/>
        <dbReference type="ChEBI" id="CHEBI:15378"/>
        <dbReference type="ChEBI" id="CHEBI:16526"/>
        <dbReference type="ChEBI" id="CHEBI:33019"/>
        <dbReference type="ChEBI" id="CHEBI:37575"/>
        <dbReference type="ChEBI" id="CHEBI:57841"/>
        <dbReference type="ChEBI" id="CHEBI:62899"/>
        <dbReference type="EC" id="2.5.1.3"/>
    </reaction>
</comment>
<feature type="binding site" evidence="10">
    <location>
        <position position="72"/>
    </location>
    <ligand>
        <name>4-amino-2-methyl-5-(diphosphooxymethyl)pyrimidine</name>
        <dbReference type="ChEBI" id="CHEBI:57841"/>
    </ligand>
</feature>
<feature type="binding site" evidence="10">
    <location>
        <position position="97"/>
    </location>
    <ligand>
        <name>Mg(2+)</name>
        <dbReference type="ChEBI" id="CHEBI:18420"/>
    </ligand>
</feature>
<dbReference type="InterPro" id="IPR022998">
    <property type="entry name" value="ThiamineP_synth_TenI"/>
</dbReference>
<feature type="domain" description="Thiamine phosphate synthase/TenI" evidence="13">
    <location>
        <begin position="11"/>
        <end position="199"/>
    </location>
</feature>
<dbReference type="AlphaFoldDB" id="A0A1T5IR47"/>
<dbReference type="PANTHER" id="PTHR20857">
    <property type="entry name" value="THIAMINE-PHOSPHATE PYROPHOSPHORYLASE"/>
    <property type="match status" value="1"/>
</dbReference>
<dbReference type="InterPro" id="IPR036206">
    <property type="entry name" value="ThiamineP_synth_sf"/>
</dbReference>
<comment type="catalytic activity">
    <reaction evidence="8 10 11">
        <text>2-(2-carboxy-4-methylthiazol-5-yl)ethyl phosphate + 4-amino-2-methyl-5-(diphosphooxymethyl)pyrimidine + 2 H(+) = thiamine phosphate + CO2 + diphosphate</text>
        <dbReference type="Rhea" id="RHEA:47848"/>
        <dbReference type="ChEBI" id="CHEBI:15378"/>
        <dbReference type="ChEBI" id="CHEBI:16526"/>
        <dbReference type="ChEBI" id="CHEBI:33019"/>
        <dbReference type="ChEBI" id="CHEBI:37575"/>
        <dbReference type="ChEBI" id="CHEBI:57841"/>
        <dbReference type="ChEBI" id="CHEBI:62890"/>
        <dbReference type="EC" id="2.5.1.3"/>
    </reaction>
</comment>
<evidence type="ECO:0000256" key="3">
    <source>
        <dbReference type="ARBA" id="ARBA00022679"/>
    </source>
</evidence>
<keyword evidence="6 10" id="KW-0784">Thiamine biosynthesis</keyword>
<evidence type="ECO:0000256" key="5">
    <source>
        <dbReference type="ARBA" id="ARBA00022842"/>
    </source>
</evidence>
<feature type="binding site" evidence="10">
    <location>
        <position position="148"/>
    </location>
    <ligand>
        <name>4-amino-2-methyl-5-(diphosphooxymethyl)pyrimidine</name>
        <dbReference type="ChEBI" id="CHEBI:57841"/>
    </ligand>
</feature>
<feature type="binding site" evidence="10">
    <location>
        <begin position="145"/>
        <end position="147"/>
    </location>
    <ligand>
        <name>2-[(2R,5Z)-2-carboxy-4-methylthiazol-5(2H)-ylidene]ethyl phosphate</name>
        <dbReference type="ChEBI" id="CHEBI:62899"/>
    </ligand>
</feature>
<evidence type="ECO:0000256" key="7">
    <source>
        <dbReference type="ARBA" id="ARBA00047334"/>
    </source>
</evidence>
<evidence type="ECO:0000259" key="13">
    <source>
        <dbReference type="Pfam" id="PF02581"/>
    </source>
</evidence>
<dbReference type="Gene3D" id="3.20.20.70">
    <property type="entry name" value="Aldolase class I"/>
    <property type="match status" value="1"/>
</dbReference>
<evidence type="ECO:0000256" key="10">
    <source>
        <dbReference type="HAMAP-Rule" id="MF_00097"/>
    </source>
</evidence>
<feature type="binding site" evidence="10">
    <location>
        <begin position="196"/>
        <end position="197"/>
    </location>
    <ligand>
        <name>2-[(2R,5Z)-2-carboxy-4-methylthiazol-5(2H)-ylidene]ethyl phosphate</name>
        <dbReference type="ChEBI" id="CHEBI:62899"/>
    </ligand>
</feature>
<keyword evidence="5 10" id="KW-0460">Magnesium</keyword>
<evidence type="ECO:0000313" key="14">
    <source>
        <dbReference type="EMBL" id="SKC41664.1"/>
    </source>
</evidence>
<evidence type="ECO:0000256" key="2">
    <source>
        <dbReference type="ARBA" id="ARBA00005165"/>
    </source>
</evidence>
<dbReference type="NCBIfam" id="TIGR00693">
    <property type="entry name" value="thiE"/>
    <property type="match status" value="1"/>
</dbReference>
<keyword evidence="3 10" id="KW-0808">Transferase</keyword>
<feature type="binding site" evidence="10">
    <location>
        <position position="116"/>
    </location>
    <ligand>
        <name>4-amino-2-methyl-5-(diphosphooxymethyl)pyrimidine</name>
        <dbReference type="ChEBI" id="CHEBI:57841"/>
    </ligand>
</feature>
<comment type="pathway">
    <text evidence="2 10 12">Cofactor biosynthesis; thiamine diphosphate biosynthesis; thiamine phosphate from 4-amino-2-methyl-5-diphosphomethylpyrimidine and 4-methyl-5-(2-phosphoethyl)-thiazole: step 1/1.</text>
</comment>
<dbReference type="InterPro" id="IPR034291">
    <property type="entry name" value="TMP_synthase"/>
</dbReference>
<evidence type="ECO:0000256" key="4">
    <source>
        <dbReference type="ARBA" id="ARBA00022723"/>
    </source>
</evidence>
<dbReference type="OrthoDB" id="3243336at2"/>
<proteinExistence type="inferred from homology"/>
<evidence type="ECO:0000256" key="8">
    <source>
        <dbReference type="ARBA" id="ARBA00047851"/>
    </source>
</evidence>
<evidence type="ECO:0000256" key="9">
    <source>
        <dbReference type="ARBA" id="ARBA00047883"/>
    </source>
</evidence>
<evidence type="ECO:0000256" key="1">
    <source>
        <dbReference type="ARBA" id="ARBA00003814"/>
    </source>
</evidence>
<dbReference type="STRING" id="123320.SAMN06309945_0763"/>
<name>A0A1T5IR47_9MICO</name>
<gene>
    <name evidence="10" type="primary">thiE</name>
    <name evidence="14" type="ORF">SAMN06309945_0763</name>
</gene>
<reference evidence="14 15" key="1">
    <citation type="submission" date="2017-02" db="EMBL/GenBank/DDBJ databases">
        <authorList>
            <person name="Peterson S.W."/>
        </authorList>
    </citation>
    <scope>NUCLEOTIDE SEQUENCE [LARGE SCALE GENOMIC DNA]</scope>
    <source>
        <strain evidence="14 15">VKM Ac-2059</strain>
    </source>
</reference>
<comment type="similarity">
    <text evidence="10 11">Belongs to the thiamine-phosphate synthase family.</text>
</comment>
<dbReference type="GO" id="GO:0004789">
    <property type="term" value="F:thiamine-phosphate diphosphorylase activity"/>
    <property type="evidence" value="ECO:0007669"/>
    <property type="project" value="UniProtKB-UniRule"/>
</dbReference>
<evidence type="ECO:0000256" key="12">
    <source>
        <dbReference type="RuleBase" id="RU004253"/>
    </source>
</evidence>
<dbReference type="GO" id="GO:0009229">
    <property type="term" value="P:thiamine diphosphate biosynthetic process"/>
    <property type="evidence" value="ECO:0007669"/>
    <property type="project" value="UniProtKB-UniRule"/>
</dbReference>
<organism evidence="14 15">
    <name type="scientific">Okibacterium fritillariae</name>
    <dbReference type="NCBI Taxonomy" id="123320"/>
    <lineage>
        <taxon>Bacteria</taxon>
        <taxon>Bacillati</taxon>
        <taxon>Actinomycetota</taxon>
        <taxon>Actinomycetes</taxon>
        <taxon>Micrococcales</taxon>
        <taxon>Microbacteriaceae</taxon>
        <taxon>Okibacterium</taxon>
    </lineage>
</organism>
<feature type="binding site" evidence="10">
    <location>
        <position position="176"/>
    </location>
    <ligand>
        <name>2-[(2R,5Z)-2-carboxy-4-methylthiazol-5(2H)-ylidene]ethyl phosphate</name>
        <dbReference type="ChEBI" id="CHEBI:62899"/>
    </ligand>
</feature>
<protein>
    <recommendedName>
        <fullName evidence="10">Thiamine-phosphate synthase</fullName>
        <shortName evidence="10">TP synthase</shortName>
        <shortName evidence="10">TPS</shortName>
        <ecNumber evidence="10">2.5.1.3</ecNumber>
    </recommendedName>
    <alternativeName>
        <fullName evidence="10">Thiamine-phosphate pyrophosphorylase</fullName>
        <shortName evidence="10">TMP pyrophosphorylase</shortName>
        <shortName evidence="10">TMP-PPase</shortName>
    </alternativeName>
</protein>
<comment type="function">
    <text evidence="1 10">Condenses 4-methyl-5-(beta-hydroxyethyl)thiazole monophosphate (THZ-P) and 2-methyl-4-amino-5-hydroxymethyl pyrimidine pyrophosphate (HMP-PP) to form thiamine monophosphate (TMP).</text>
</comment>
<comment type="cofactor">
    <cofactor evidence="10">
        <name>Mg(2+)</name>
        <dbReference type="ChEBI" id="CHEBI:18420"/>
    </cofactor>
    <text evidence="10">Binds 1 Mg(2+) ion per subunit.</text>
</comment>
<keyword evidence="15" id="KW-1185">Reference proteome</keyword>
<dbReference type="CDD" id="cd00564">
    <property type="entry name" value="TMP_TenI"/>
    <property type="match status" value="1"/>
</dbReference>
<dbReference type="SUPFAM" id="SSF51391">
    <property type="entry name" value="Thiamin phosphate synthase"/>
    <property type="match status" value="1"/>
</dbReference>
<evidence type="ECO:0000256" key="11">
    <source>
        <dbReference type="RuleBase" id="RU003826"/>
    </source>
</evidence>
<evidence type="ECO:0000313" key="15">
    <source>
        <dbReference type="Proteomes" id="UP000190857"/>
    </source>
</evidence>